<dbReference type="PROSITE" id="PS50109">
    <property type="entry name" value="HIS_KIN"/>
    <property type="match status" value="1"/>
</dbReference>
<evidence type="ECO:0000259" key="12">
    <source>
        <dbReference type="PROSITE" id="PS50885"/>
    </source>
</evidence>
<keyword evidence="4" id="KW-0597">Phosphoprotein</keyword>
<dbReference type="InterPro" id="IPR000700">
    <property type="entry name" value="PAS-assoc_C"/>
</dbReference>
<comment type="subcellular location">
    <subcellularLocation>
        <location evidence="2">Membrane</location>
    </subcellularLocation>
</comment>
<dbReference type="Gene3D" id="6.10.340.10">
    <property type="match status" value="1"/>
</dbReference>
<feature type="domain" description="HAMP" evidence="12">
    <location>
        <begin position="298"/>
        <end position="351"/>
    </location>
</feature>
<dbReference type="RefSeq" id="WP_211913052.1">
    <property type="nucleotide sequence ID" value="NZ_CP036498.1"/>
</dbReference>
<feature type="transmembrane region" description="Helical" evidence="8">
    <location>
        <begin position="24"/>
        <end position="45"/>
    </location>
</feature>
<feature type="coiled-coil region" evidence="7">
    <location>
        <begin position="611"/>
        <end position="645"/>
    </location>
</feature>
<dbReference type="SMART" id="SM00387">
    <property type="entry name" value="HATPase_c"/>
    <property type="match status" value="1"/>
</dbReference>
<dbReference type="InterPro" id="IPR035965">
    <property type="entry name" value="PAS-like_dom_sf"/>
</dbReference>
<dbReference type="Proteomes" id="UP000682843">
    <property type="component" value="Chromosome"/>
</dbReference>
<dbReference type="InterPro" id="IPR003660">
    <property type="entry name" value="HAMP_dom"/>
</dbReference>
<comment type="catalytic activity">
    <reaction evidence="1">
        <text>ATP + protein L-histidine = ADP + protein N-phospho-L-histidine.</text>
        <dbReference type="EC" id="2.7.13.3"/>
    </reaction>
</comment>
<dbReference type="PROSITE" id="PS50113">
    <property type="entry name" value="PAC"/>
    <property type="match status" value="2"/>
</dbReference>
<sequence>MPSAFAAFFDRVRSSSLSIGQLTFGGFLLVLTVILITSIASVVAIRHIDVTFAELQRLQTVGDIAEDIDRGLSSLRLAARDYVTDPSAQPEKVSEAAAALGDLLNKTRLELAPEQRAMIDGVDARLTRYRQGIERITVLIARRTELLGTLPALREAFENSIPDITNQVAAKNMFRAQNEIAAALLARDPVRAEQAALNMRALPINTPAMRAAADAYADAIVAVSTTEREIGNLDRDVLGTDGRQIGLVTEFLRDLSDRRGHVLSREFAQTLTEARWQSIALGVSGVVVGLLAALFVVRRIVRPLKSIARAIRALAGGVQHTAIPATALNNEIGDIARAAEVFRKTLVEADAAREAAVHALAEQRLAEESYRKLFEGSIDGIYVTTPSGALLNANPALARMMGFDTPDDLIRATLDISKNIYVDPTARVEYQRRMERDGMVREFEYQVYQREQTILWLSDSATVVRDDLGAVVRYEGTVRDITNQKRAEEAVREGRRLLQQVIDTVPAVINVKDTDLRYVLMNRYMAGIFGIEPGEAIGQTTRELMARYGAEKTDANDKRVLATRDGLGFYEEEYRDASGVMRQWLVNKLPLLQANGEIENIVTVALDIGERKRSEHEMRKARDAAESALRNLRDTQNSLIEAEKLAALGRLVAGVAHEVNNPVGIGLTVASSLERRVARFSEEVARGDLRRSSLNEFVEANRDAASQLVSNLNRAAELIQSFKQVAADRNYSDQRVFDLADLTEQVVMSLKPGLRKQKLTLTVDCRPNLTMNSYPGPYGQVLTNLLLNSVAHAFPDGNGGAVEIKVQDSGEDHVEILFSDNGVGMTPEVRRRAFDPFFTTRRDQGGTGLGLHIVYSIVTSRLGGRLHLHSEPGEGTRIQIILPRNAPLEMAAE</sequence>
<evidence type="ECO:0000259" key="9">
    <source>
        <dbReference type="PROSITE" id="PS50109"/>
    </source>
</evidence>
<evidence type="ECO:0000256" key="2">
    <source>
        <dbReference type="ARBA" id="ARBA00004370"/>
    </source>
</evidence>
<feature type="transmembrane region" description="Helical" evidence="8">
    <location>
        <begin position="279"/>
        <end position="297"/>
    </location>
</feature>
<feature type="domain" description="PAC" evidence="11">
    <location>
        <begin position="441"/>
        <end position="493"/>
    </location>
</feature>
<dbReference type="EMBL" id="CP036498">
    <property type="protein sequence ID" value="QUS39509.1"/>
    <property type="molecule type" value="Genomic_DNA"/>
</dbReference>
<dbReference type="InterPro" id="IPR004358">
    <property type="entry name" value="Sig_transdc_His_kin-like_C"/>
</dbReference>
<protein>
    <recommendedName>
        <fullName evidence="3">histidine kinase</fullName>
        <ecNumber evidence="3">2.7.13.3</ecNumber>
    </recommendedName>
</protein>
<dbReference type="InterPro" id="IPR003661">
    <property type="entry name" value="HisK_dim/P_dom"/>
</dbReference>
<dbReference type="InterPro" id="IPR036890">
    <property type="entry name" value="HATPase_C_sf"/>
</dbReference>
<dbReference type="Gene3D" id="1.10.287.130">
    <property type="match status" value="1"/>
</dbReference>
<evidence type="ECO:0000313" key="13">
    <source>
        <dbReference type="EMBL" id="QUS39509.1"/>
    </source>
</evidence>
<keyword evidence="6" id="KW-0418">Kinase</keyword>
<evidence type="ECO:0000259" key="11">
    <source>
        <dbReference type="PROSITE" id="PS50113"/>
    </source>
</evidence>
<accession>A0ABX8A704</accession>
<dbReference type="Pfam" id="PF00672">
    <property type="entry name" value="HAMP"/>
    <property type="match status" value="1"/>
</dbReference>
<feature type="domain" description="PAC" evidence="11">
    <location>
        <begin position="568"/>
        <end position="620"/>
    </location>
</feature>
<feature type="domain" description="PAS" evidence="10">
    <location>
        <begin position="366"/>
        <end position="407"/>
    </location>
</feature>
<dbReference type="SMART" id="SM00388">
    <property type="entry name" value="HisKA"/>
    <property type="match status" value="1"/>
</dbReference>
<organism evidence="13 14">
    <name type="scientific">Tardiphaga alba</name>
    <dbReference type="NCBI Taxonomy" id="340268"/>
    <lineage>
        <taxon>Bacteria</taxon>
        <taxon>Pseudomonadati</taxon>
        <taxon>Pseudomonadota</taxon>
        <taxon>Alphaproteobacteria</taxon>
        <taxon>Hyphomicrobiales</taxon>
        <taxon>Nitrobacteraceae</taxon>
        <taxon>Tardiphaga</taxon>
    </lineage>
</organism>
<evidence type="ECO:0000256" key="6">
    <source>
        <dbReference type="ARBA" id="ARBA00022777"/>
    </source>
</evidence>
<name>A0ABX8A704_9BRAD</name>
<dbReference type="EC" id="2.7.13.3" evidence="3"/>
<evidence type="ECO:0000313" key="14">
    <source>
        <dbReference type="Proteomes" id="UP000682843"/>
    </source>
</evidence>
<dbReference type="CDD" id="cd00130">
    <property type="entry name" value="PAS"/>
    <property type="match status" value="1"/>
</dbReference>
<dbReference type="InterPro" id="IPR013656">
    <property type="entry name" value="PAS_4"/>
</dbReference>
<evidence type="ECO:0000256" key="7">
    <source>
        <dbReference type="SAM" id="Coils"/>
    </source>
</evidence>
<keyword evidence="8" id="KW-0812">Transmembrane</keyword>
<reference evidence="13 14" key="1">
    <citation type="submission" date="2019-02" db="EMBL/GenBank/DDBJ databases">
        <title>Emended description of the genus Rhodopseudomonas and description of Rhodopseudomonas albus sp. nov., a non-phototrophic, heavy-metal-tolerant bacterium isolated from garden soil.</title>
        <authorList>
            <person name="Bao Z."/>
            <person name="Cao W.W."/>
            <person name="Sato Y."/>
            <person name="Nishizawa T."/>
            <person name="Zhao J."/>
            <person name="Guo Y."/>
            <person name="Ohta H."/>
        </authorList>
    </citation>
    <scope>NUCLEOTIDE SEQUENCE [LARGE SCALE GENOMIC DNA]</scope>
    <source>
        <strain evidence="13 14">SK50-23</strain>
    </source>
</reference>
<dbReference type="SUPFAM" id="SSF55874">
    <property type="entry name" value="ATPase domain of HSP90 chaperone/DNA topoisomerase II/histidine kinase"/>
    <property type="match status" value="1"/>
</dbReference>
<keyword evidence="7" id="KW-0175">Coiled coil</keyword>
<dbReference type="PRINTS" id="PR00344">
    <property type="entry name" value="BCTRLSENSOR"/>
</dbReference>
<gene>
    <name evidence="13" type="ORF">RPMA_12200</name>
</gene>
<evidence type="ECO:0000256" key="8">
    <source>
        <dbReference type="SAM" id="Phobius"/>
    </source>
</evidence>
<dbReference type="PROSITE" id="PS50112">
    <property type="entry name" value="PAS"/>
    <property type="match status" value="2"/>
</dbReference>
<evidence type="ECO:0000256" key="4">
    <source>
        <dbReference type="ARBA" id="ARBA00022553"/>
    </source>
</evidence>
<dbReference type="SMART" id="SM00091">
    <property type="entry name" value="PAS"/>
    <property type="match status" value="2"/>
</dbReference>
<evidence type="ECO:0000256" key="3">
    <source>
        <dbReference type="ARBA" id="ARBA00012438"/>
    </source>
</evidence>
<evidence type="ECO:0000259" key="10">
    <source>
        <dbReference type="PROSITE" id="PS50112"/>
    </source>
</evidence>
<feature type="domain" description="Histidine kinase" evidence="9">
    <location>
        <begin position="654"/>
        <end position="886"/>
    </location>
</feature>
<evidence type="ECO:0000256" key="1">
    <source>
        <dbReference type="ARBA" id="ARBA00000085"/>
    </source>
</evidence>
<dbReference type="SUPFAM" id="SSF55785">
    <property type="entry name" value="PYP-like sensor domain (PAS domain)"/>
    <property type="match status" value="2"/>
</dbReference>
<keyword evidence="14" id="KW-1185">Reference proteome</keyword>
<dbReference type="Gene3D" id="3.30.450.20">
    <property type="entry name" value="PAS domain"/>
    <property type="match status" value="2"/>
</dbReference>
<feature type="domain" description="PAS" evidence="10">
    <location>
        <begin position="494"/>
        <end position="540"/>
    </location>
</feature>
<dbReference type="NCBIfam" id="TIGR00229">
    <property type="entry name" value="sensory_box"/>
    <property type="match status" value="2"/>
</dbReference>
<keyword evidence="5" id="KW-0808">Transferase</keyword>
<dbReference type="SMART" id="SM00304">
    <property type="entry name" value="HAMP"/>
    <property type="match status" value="1"/>
</dbReference>
<dbReference type="PANTHER" id="PTHR43065:SF42">
    <property type="entry name" value="TWO-COMPONENT SENSOR PPRA"/>
    <property type="match status" value="1"/>
</dbReference>
<evidence type="ECO:0000256" key="5">
    <source>
        <dbReference type="ARBA" id="ARBA00022679"/>
    </source>
</evidence>
<dbReference type="SMART" id="SM00086">
    <property type="entry name" value="PAC"/>
    <property type="match status" value="2"/>
</dbReference>
<dbReference type="Pfam" id="PF13426">
    <property type="entry name" value="PAS_9"/>
    <property type="match status" value="1"/>
</dbReference>
<dbReference type="Pfam" id="PF02518">
    <property type="entry name" value="HATPase_c"/>
    <property type="match status" value="1"/>
</dbReference>
<dbReference type="SUPFAM" id="SSF158472">
    <property type="entry name" value="HAMP domain-like"/>
    <property type="match status" value="1"/>
</dbReference>
<dbReference type="PANTHER" id="PTHR43065">
    <property type="entry name" value="SENSOR HISTIDINE KINASE"/>
    <property type="match status" value="1"/>
</dbReference>
<dbReference type="PROSITE" id="PS50885">
    <property type="entry name" value="HAMP"/>
    <property type="match status" value="1"/>
</dbReference>
<dbReference type="InterPro" id="IPR000014">
    <property type="entry name" value="PAS"/>
</dbReference>
<dbReference type="InterPro" id="IPR001610">
    <property type="entry name" value="PAC"/>
</dbReference>
<dbReference type="Pfam" id="PF08448">
    <property type="entry name" value="PAS_4"/>
    <property type="match status" value="1"/>
</dbReference>
<dbReference type="InterPro" id="IPR005467">
    <property type="entry name" value="His_kinase_dom"/>
</dbReference>
<keyword evidence="8" id="KW-0472">Membrane</keyword>
<keyword evidence="8" id="KW-1133">Transmembrane helix</keyword>
<proteinExistence type="predicted"/>
<dbReference type="InterPro" id="IPR003594">
    <property type="entry name" value="HATPase_dom"/>
</dbReference>
<dbReference type="Gene3D" id="3.30.565.10">
    <property type="entry name" value="Histidine kinase-like ATPase, C-terminal domain"/>
    <property type="match status" value="1"/>
</dbReference>